<dbReference type="AlphaFoldDB" id="A0A9J6RSB6"/>
<evidence type="ECO:0000313" key="2">
    <source>
        <dbReference type="Proteomes" id="UP001069090"/>
    </source>
</evidence>
<dbReference type="RefSeq" id="WP_268905494.1">
    <property type="nucleotide sequence ID" value="NZ_JAPTGG010000035.1"/>
</dbReference>
<proteinExistence type="predicted"/>
<protein>
    <submittedName>
        <fullName evidence="1">Uncharacterized protein</fullName>
    </submittedName>
</protein>
<name>A0A9J6RSB6_9GAMM</name>
<accession>A0A9J6RSB6</accession>
<organism evidence="1 2">
    <name type="scientific">Dasania phycosphaerae</name>
    <dbReference type="NCBI Taxonomy" id="2950436"/>
    <lineage>
        <taxon>Bacteria</taxon>
        <taxon>Pseudomonadati</taxon>
        <taxon>Pseudomonadota</taxon>
        <taxon>Gammaproteobacteria</taxon>
        <taxon>Cellvibrionales</taxon>
        <taxon>Spongiibacteraceae</taxon>
        <taxon>Dasania</taxon>
    </lineage>
</organism>
<gene>
    <name evidence="1" type="ORF">O0V09_18835</name>
</gene>
<evidence type="ECO:0000313" key="1">
    <source>
        <dbReference type="EMBL" id="MCZ0867258.1"/>
    </source>
</evidence>
<dbReference type="EMBL" id="JAPTGG010000035">
    <property type="protein sequence ID" value="MCZ0867258.1"/>
    <property type="molecule type" value="Genomic_DNA"/>
</dbReference>
<sequence length="134" mass="15230">MSHDLGFFSVKQGATTSEIRSLYQHSCNGDEISWPRSTAFDSFVASLEKEYPCLDSLSDDEVDDSPWSCGFDKGDGHIIVSMVFSKAAETGNYIWGLLEQNELIVYDPQADKAYLGKIELQESQATKKWWQFWK</sequence>
<keyword evidence="2" id="KW-1185">Reference proteome</keyword>
<reference evidence="1 2" key="1">
    <citation type="submission" date="2022-12" db="EMBL/GenBank/DDBJ databases">
        <title>Dasania phycosphaerae sp. nov., isolated from particulate material of the south coast of Korea.</title>
        <authorList>
            <person name="Jiang Y."/>
        </authorList>
    </citation>
    <scope>NUCLEOTIDE SEQUENCE [LARGE SCALE GENOMIC DNA]</scope>
    <source>
        <strain evidence="1 2">GY-19</strain>
    </source>
</reference>
<comment type="caution">
    <text evidence="1">The sequence shown here is derived from an EMBL/GenBank/DDBJ whole genome shotgun (WGS) entry which is preliminary data.</text>
</comment>
<dbReference type="Proteomes" id="UP001069090">
    <property type="component" value="Unassembled WGS sequence"/>
</dbReference>